<feature type="transmembrane region" description="Helical" evidence="2">
    <location>
        <begin position="51"/>
        <end position="72"/>
    </location>
</feature>
<feature type="transmembrane region" description="Helical" evidence="2">
    <location>
        <begin position="84"/>
        <end position="107"/>
    </location>
</feature>
<reference evidence="3 4" key="1">
    <citation type="submission" date="2016-03" db="EMBL/GenBank/DDBJ databases">
        <title>Culture-independent genomics supports pathogen discovery for uncultivable bacteria within the genus Chlamydia.</title>
        <authorList>
            <person name="Taylor-Brown A."/>
            <person name="Bachmann N.L."/>
            <person name="Borel N."/>
            <person name="Polkinghorne A."/>
        </authorList>
    </citation>
    <scope>NUCLEOTIDE SEQUENCE [LARGE SCALE GENOMIC DNA]</scope>
    <source>
        <strain evidence="3 4">2742-308</strain>
    </source>
</reference>
<feature type="transmembrane region" description="Helical" evidence="2">
    <location>
        <begin position="161"/>
        <end position="186"/>
    </location>
</feature>
<dbReference type="NCBIfam" id="TIGR00697">
    <property type="entry name" value="queuosine precursor transporter"/>
    <property type="match status" value="1"/>
</dbReference>
<evidence type="ECO:0000256" key="1">
    <source>
        <dbReference type="NCBIfam" id="TIGR00697"/>
    </source>
</evidence>
<feature type="transmembrane region" description="Helical" evidence="2">
    <location>
        <begin position="192"/>
        <end position="217"/>
    </location>
</feature>
<dbReference type="PATRIC" id="fig|1806891.3.peg.800"/>
<dbReference type="EMBL" id="CP014639">
    <property type="protein sequence ID" value="ANH78976.1"/>
    <property type="molecule type" value="Genomic_DNA"/>
</dbReference>
<dbReference type="AlphaFoldDB" id="A0A1A9HYH6"/>
<keyword evidence="4" id="KW-1185">Reference proteome</keyword>
<protein>
    <recommendedName>
        <fullName evidence="1">Queuosine precursor transporter</fullName>
    </recommendedName>
</protein>
<evidence type="ECO:0000256" key="2">
    <source>
        <dbReference type="SAM" id="Phobius"/>
    </source>
</evidence>
<dbReference type="KEGG" id="csaz:Cs308_0806"/>
<dbReference type="Proteomes" id="UP000078162">
    <property type="component" value="Chromosome"/>
</dbReference>
<dbReference type="Pfam" id="PF02592">
    <property type="entry name" value="Vut_1"/>
    <property type="match status" value="1"/>
</dbReference>
<organism evidence="3 4">
    <name type="scientific">Candidatus Chlamydia sanziniae</name>
    <dbReference type="NCBI Taxonomy" id="1806891"/>
    <lineage>
        <taxon>Bacteria</taxon>
        <taxon>Pseudomonadati</taxon>
        <taxon>Chlamydiota</taxon>
        <taxon>Chlamydiia</taxon>
        <taxon>Chlamydiales</taxon>
        <taxon>Chlamydiaceae</taxon>
        <taxon>Chlamydia/Chlamydophila group</taxon>
        <taxon>Chlamydia</taxon>
    </lineage>
</organism>
<evidence type="ECO:0000313" key="4">
    <source>
        <dbReference type="Proteomes" id="UP000078162"/>
    </source>
</evidence>
<dbReference type="STRING" id="1806891.Cs308_0806"/>
<keyword evidence="2" id="KW-1133">Transmembrane helix</keyword>
<dbReference type="PANTHER" id="PTHR34300">
    <property type="entry name" value="QUEUOSINE PRECURSOR TRANSPORTER-RELATED"/>
    <property type="match status" value="1"/>
</dbReference>
<dbReference type="PANTHER" id="PTHR34300:SF2">
    <property type="entry name" value="QUEUOSINE PRECURSOR TRANSPORTER-RELATED"/>
    <property type="match status" value="1"/>
</dbReference>
<sequence>MLNELIFCTQTVVVVMLGIFCTSRGKAWLTGWLSLLSVIANIFVLKQVSLWGLEVTSADVYMVGLLTSLNYARELYSKESVGDAMLGSWFISIAFLILTHLHLALVPSSSDTTQKHFQALFSSTPRVIFASLVTMISVQILDVKLFVYLQKAFRYKYFGVRSALSLFISQLVDTVLFSFLGLYGYVAHLSHVILFALVIKGVVIVLSIPTVVCARVIKKRYLS</sequence>
<evidence type="ECO:0000313" key="3">
    <source>
        <dbReference type="EMBL" id="ANH78976.1"/>
    </source>
</evidence>
<keyword evidence="2" id="KW-0812">Transmembrane</keyword>
<dbReference type="InterPro" id="IPR003744">
    <property type="entry name" value="YhhQ"/>
</dbReference>
<feature type="transmembrane region" description="Helical" evidence="2">
    <location>
        <begin position="127"/>
        <end position="149"/>
    </location>
</feature>
<proteinExistence type="predicted"/>
<feature type="transmembrane region" description="Helical" evidence="2">
    <location>
        <begin position="27"/>
        <end position="45"/>
    </location>
</feature>
<gene>
    <name evidence="3" type="ORF">Cs308_0806</name>
</gene>
<keyword evidence="2" id="KW-0472">Membrane</keyword>
<accession>A0A1A9HYH6</accession>
<name>A0A1A9HYH6_9CHLA</name>